<protein>
    <submittedName>
        <fullName evidence="2">Uncharacterized protein</fullName>
    </submittedName>
</protein>
<dbReference type="Proteomes" id="UP000660110">
    <property type="component" value="Unassembled WGS sequence"/>
</dbReference>
<keyword evidence="1" id="KW-1133">Transmembrane helix</keyword>
<evidence type="ECO:0000256" key="1">
    <source>
        <dbReference type="SAM" id="Phobius"/>
    </source>
</evidence>
<proteinExistence type="predicted"/>
<evidence type="ECO:0000313" key="3">
    <source>
        <dbReference type="Proteomes" id="UP000660110"/>
    </source>
</evidence>
<sequence length="109" mass="12861">MIVRNTRDCFSLDIFVFKHKECVRELNMKRTMSPYMTNNIATIVKTSFIPYETTLSNILRIEQKKTLNKNTGLTFMSSVFLDFLIAYQYIITILGIFDYTLTRRSNKLI</sequence>
<evidence type="ECO:0000313" key="2">
    <source>
        <dbReference type="EMBL" id="GGF16061.1"/>
    </source>
</evidence>
<comment type="caution">
    <text evidence="2">The sequence shown here is derived from an EMBL/GenBank/DDBJ whole genome shotgun (WGS) entry which is preliminary data.</text>
</comment>
<dbReference type="EMBL" id="BMEL01000001">
    <property type="protein sequence ID" value="GGF16061.1"/>
    <property type="molecule type" value="Genomic_DNA"/>
</dbReference>
<keyword evidence="3" id="KW-1185">Reference proteome</keyword>
<organism evidence="2 3">
    <name type="scientific">Halobacillus andaensis</name>
    <dbReference type="NCBI Taxonomy" id="1176239"/>
    <lineage>
        <taxon>Bacteria</taxon>
        <taxon>Bacillati</taxon>
        <taxon>Bacillota</taxon>
        <taxon>Bacilli</taxon>
        <taxon>Bacillales</taxon>
        <taxon>Bacillaceae</taxon>
        <taxon>Halobacillus</taxon>
    </lineage>
</organism>
<gene>
    <name evidence="2" type="ORF">GCM10010954_13340</name>
</gene>
<reference evidence="2" key="2">
    <citation type="submission" date="2020-09" db="EMBL/GenBank/DDBJ databases">
        <authorList>
            <person name="Sun Q."/>
            <person name="Zhou Y."/>
        </authorList>
    </citation>
    <scope>NUCLEOTIDE SEQUENCE</scope>
    <source>
        <strain evidence="2">CGMCC 1.12153</strain>
    </source>
</reference>
<dbReference type="AlphaFoldDB" id="A0A917EU20"/>
<keyword evidence="1" id="KW-0812">Transmembrane</keyword>
<accession>A0A917EU20</accession>
<feature type="transmembrane region" description="Helical" evidence="1">
    <location>
        <begin position="75"/>
        <end position="97"/>
    </location>
</feature>
<keyword evidence="1" id="KW-0472">Membrane</keyword>
<name>A0A917EU20_HALAA</name>
<reference evidence="2" key="1">
    <citation type="journal article" date="2014" name="Int. J. Syst. Evol. Microbiol.">
        <title>Complete genome sequence of Corynebacterium casei LMG S-19264T (=DSM 44701T), isolated from a smear-ripened cheese.</title>
        <authorList>
            <consortium name="US DOE Joint Genome Institute (JGI-PGF)"/>
            <person name="Walter F."/>
            <person name="Albersmeier A."/>
            <person name="Kalinowski J."/>
            <person name="Ruckert C."/>
        </authorList>
    </citation>
    <scope>NUCLEOTIDE SEQUENCE</scope>
    <source>
        <strain evidence="2">CGMCC 1.12153</strain>
    </source>
</reference>